<feature type="domain" description="BPTI/Kunitz inhibitor" evidence="5">
    <location>
        <begin position="205"/>
        <end position="254"/>
    </location>
</feature>
<dbReference type="Gene3D" id="4.10.410.10">
    <property type="entry name" value="Pancreatic trypsin inhibitor Kunitz domain"/>
    <property type="match status" value="5"/>
</dbReference>
<keyword evidence="4" id="KW-0732">Signal</keyword>
<dbReference type="PANTHER" id="PTHR10083">
    <property type="entry name" value="KUNITZ-TYPE PROTEASE INHIBITOR-RELATED"/>
    <property type="match status" value="1"/>
</dbReference>
<dbReference type="SUPFAM" id="SSF57362">
    <property type="entry name" value="BPTI-like"/>
    <property type="match status" value="5"/>
</dbReference>
<dbReference type="InterPro" id="IPR050098">
    <property type="entry name" value="TFPI/VKTCI-like"/>
</dbReference>
<evidence type="ECO:0000313" key="6">
    <source>
        <dbReference type="EMBL" id="JAA66603.1"/>
    </source>
</evidence>
<accession>A0A0K8R6Y6</accession>
<dbReference type="AlphaFoldDB" id="A0A0K8R6Y6"/>
<evidence type="ECO:0000256" key="2">
    <source>
        <dbReference type="ARBA" id="ARBA00022900"/>
    </source>
</evidence>
<dbReference type="CDD" id="cd00109">
    <property type="entry name" value="Kunitz-type"/>
    <property type="match status" value="1"/>
</dbReference>
<feature type="signal peptide" evidence="4">
    <location>
        <begin position="1"/>
        <end position="17"/>
    </location>
</feature>
<dbReference type="EMBL" id="GADI01007205">
    <property type="protein sequence ID" value="JAA66603.1"/>
    <property type="molecule type" value="mRNA"/>
</dbReference>
<keyword evidence="2" id="KW-0722">Serine protease inhibitor</keyword>
<keyword evidence="1" id="KW-0646">Protease inhibitor</keyword>
<evidence type="ECO:0000256" key="1">
    <source>
        <dbReference type="ARBA" id="ARBA00022690"/>
    </source>
</evidence>
<dbReference type="GO" id="GO:0004867">
    <property type="term" value="F:serine-type endopeptidase inhibitor activity"/>
    <property type="evidence" value="ECO:0007669"/>
    <property type="project" value="UniProtKB-KW"/>
</dbReference>
<keyword evidence="3" id="KW-1015">Disulfide bond</keyword>
<evidence type="ECO:0000256" key="4">
    <source>
        <dbReference type="SAM" id="SignalP"/>
    </source>
</evidence>
<evidence type="ECO:0000256" key="3">
    <source>
        <dbReference type="ARBA" id="ARBA00023157"/>
    </source>
</evidence>
<dbReference type="InterPro" id="IPR036880">
    <property type="entry name" value="Kunitz_BPTI_sf"/>
</dbReference>
<dbReference type="InterPro" id="IPR002223">
    <property type="entry name" value="Kunitz_BPTI"/>
</dbReference>
<organism evidence="6">
    <name type="scientific">Ixodes ricinus</name>
    <name type="common">Common tick</name>
    <name type="synonym">Acarus ricinus</name>
    <dbReference type="NCBI Taxonomy" id="34613"/>
    <lineage>
        <taxon>Eukaryota</taxon>
        <taxon>Metazoa</taxon>
        <taxon>Ecdysozoa</taxon>
        <taxon>Arthropoda</taxon>
        <taxon>Chelicerata</taxon>
        <taxon>Arachnida</taxon>
        <taxon>Acari</taxon>
        <taxon>Parasitiformes</taxon>
        <taxon>Ixodida</taxon>
        <taxon>Ixodoidea</taxon>
        <taxon>Ixodidae</taxon>
        <taxon>Ixodinae</taxon>
        <taxon>Ixodes</taxon>
    </lineage>
</organism>
<dbReference type="PANTHER" id="PTHR10083:SF374">
    <property type="entry name" value="BPTI_KUNITZ INHIBITOR DOMAIN-CONTAINING PROTEIN"/>
    <property type="match status" value="1"/>
</dbReference>
<feature type="domain" description="BPTI/Kunitz inhibitor" evidence="5">
    <location>
        <begin position="262"/>
        <end position="313"/>
    </location>
</feature>
<proteinExistence type="evidence at transcript level"/>
<reference evidence="6" key="1">
    <citation type="submission" date="2012-12" db="EMBL/GenBank/DDBJ databases">
        <title>Identification and characterization of a phenylalanine ammonia-lyase gene family in Isatis indigotica Fort.</title>
        <authorList>
            <person name="Liu Q."/>
            <person name="Chen J."/>
            <person name="Zhou X."/>
            <person name="Di P."/>
            <person name="Xiao Y."/>
            <person name="Xuan H."/>
            <person name="Zhang L."/>
            <person name="Chen W."/>
        </authorList>
    </citation>
    <scope>NUCLEOTIDE SEQUENCE</scope>
    <source>
        <tissue evidence="6">Salivary gland</tissue>
    </source>
</reference>
<feature type="chain" id="PRO_5005516518" evidence="4">
    <location>
        <begin position="18"/>
        <end position="324"/>
    </location>
</feature>
<feature type="domain" description="BPTI/Kunitz inhibitor" evidence="5">
    <location>
        <begin position="138"/>
        <end position="197"/>
    </location>
</feature>
<dbReference type="PROSITE" id="PS50279">
    <property type="entry name" value="BPTI_KUNITZ_2"/>
    <property type="match status" value="4"/>
</dbReference>
<protein>
    <submittedName>
        <fullName evidence="6">Putative salivary kunitz domain protein</fullName>
    </submittedName>
</protein>
<dbReference type="SMART" id="SM00131">
    <property type="entry name" value="KU"/>
    <property type="match status" value="4"/>
</dbReference>
<name>A0A0K8R6Y6_IXORI</name>
<sequence length="324" mass="36430">MLLNISLFLAVATTASADCLSKSRRHVCSLSPEVGRGRANVRGWVYDNTVGKCSLFFFGSAQGAPDENRFESESECNKVCRGEVPSFCFKQPQVSTGRPSAKWTYNSSIAQCVNVGWRGKIENGINVFNSKSQCESTCKLPDMGPCGKSIGRQCKEGDSLWYYYDHEKESCLRMLSSECPNGQGNAFHSSSDCNQRCGRFIQQKCSMPIQNLTTCHTVTPRYGYNKRTGRCEVFAGCDDGGNSFPTAKLCWETCTKKSRHRCVQDPDYKYSGLVTRFYYDINSHSCVRKKMFRGYVPGNSNIFHTKKDCQTTCMATYQHGEDWL</sequence>
<dbReference type="GO" id="GO:0005615">
    <property type="term" value="C:extracellular space"/>
    <property type="evidence" value="ECO:0007669"/>
    <property type="project" value="TreeGrafter"/>
</dbReference>
<feature type="domain" description="BPTI/Kunitz inhibitor" evidence="5">
    <location>
        <begin position="28"/>
        <end position="80"/>
    </location>
</feature>
<evidence type="ECO:0000259" key="5">
    <source>
        <dbReference type="PROSITE" id="PS50279"/>
    </source>
</evidence>
<dbReference type="Pfam" id="PF00014">
    <property type="entry name" value="Kunitz_BPTI"/>
    <property type="match status" value="5"/>
</dbReference>